<dbReference type="RefSeq" id="XP_012189319.1">
    <property type="nucleotide sequence ID" value="XM_012333929.1"/>
</dbReference>
<dbReference type="EMBL" id="DF238796">
    <property type="protein sequence ID" value="GAC95732.1"/>
    <property type="molecule type" value="Genomic_DNA"/>
</dbReference>
<sequence>MEEKGSVSVIPSSDPRKTQTCWPSSEAKLLVAVRSWLLLSSSSSNDVAWPDPVSLLQAVKRSYGRVLYITDDVLIVKTLTSRDEANLALAFQ</sequence>
<proteinExistence type="predicted"/>
<dbReference type="GeneID" id="24108598"/>
<reference evidence="2" key="1">
    <citation type="journal article" date="2013" name="Genome Announc.">
        <title>Draft genome sequence of the basidiomycetous yeast-like fungus Pseudozyma hubeiensis SY62, which produces an abundant amount of the biosurfactant mannosylerythritol lipids.</title>
        <authorList>
            <person name="Konishi M."/>
            <person name="Hatada Y."/>
            <person name="Horiuchi J."/>
        </authorList>
    </citation>
    <scope>NUCLEOTIDE SEQUENCE [LARGE SCALE GENOMIC DNA]</scope>
    <source>
        <strain evidence="2">SY62</strain>
    </source>
</reference>
<protein>
    <submittedName>
        <fullName evidence="1">Uncharacterized protein</fullName>
    </submittedName>
</protein>
<dbReference type="AlphaFoldDB" id="R9P399"/>
<organism evidence="1 2">
    <name type="scientific">Pseudozyma hubeiensis (strain SY62)</name>
    <name type="common">Yeast</name>
    <dbReference type="NCBI Taxonomy" id="1305764"/>
    <lineage>
        <taxon>Eukaryota</taxon>
        <taxon>Fungi</taxon>
        <taxon>Dikarya</taxon>
        <taxon>Basidiomycota</taxon>
        <taxon>Ustilaginomycotina</taxon>
        <taxon>Ustilaginomycetes</taxon>
        <taxon>Ustilaginales</taxon>
        <taxon>Ustilaginaceae</taxon>
        <taxon>Pseudozyma</taxon>
    </lineage>
</organism>
<dbReference type="Proteomes" id="UP000014071">
    <property type="component" value="Unassembled WGS sequence"/>
</dbReference>
<evidence type="ECO:0000313" key="1">
    <source>
        <dbReference type="EMBL" id="GAC95732.1"/>
    </source>
</evidence>
<evidence type="ECO:0000313" key="2">
    <source>
        <dbReference type="Proteomes" id="UP000014071"/>
    </source>
</evidence>
<name>R9P399_PSEHS</name>
<accession>R9P399</accession>
<keyword evidence="2" id="KW-1185">Reference proteome</keyword>
<dbReference type="HOGENOM" id="CLU_2414253_0_0_1"/>
<gene>
    <name evidence="1" type="ORF">PHSY_003308</name>
</gene>